<evidence type="ECO:0000256" key="4">
    <source>
        <dbReference type="SAM" id="Coils"/>
    </source>
</evidence>
<name>A0A6A6XA68_9PLEO</name>
<evidence type="ECO:0000313" key="8">
    <source>
        <dbReference type="Proteomes" id="UP000799757"/>
    </source>
</evidence>
<evidence type="ECO:0000256" key="5">
    <source>
        <dbReference type="SAM" id="MobiDB-lite"/>
    </source>
</evidence>
<comment type="subcellular location">
    <subcellularLocation>
        <location evidence="1">Golgi apparatus</location>
    </subcellularLocation>
</comment>
<evidence type="ECO:0000256" key="1">
    <source>
        <dbReference type="ARBA" id="ARBA00004555"/>
    </source>
</evidence>
<feature type="region of interest" description="Disordered" evidence="5">
    <location>
        <begin position="269"/>
        <end position="294"/>
    </location>
</feature>
<feature type="compositionally biased region" description="Basic and acidic residues" evidence="5">
    <location>
        <begin position="75"/>
        <end position="94"/>
    </location>
</feature>
<feature type="region of interest" description="Disordered" evidence="5">
    <location>
        <begin position="637"/>
        <end position="743"/>
    </location>
</feature>
<feature type="region of interest" description="Disordered" evidence="5">
    <location>
        <begin position="537"/>
        <end position="567"/>
    </location>
</feature>
<dbReference type="PANTHER" id="PTHR46515:SF1">
    <property type="entry name" value="TATA ELEMENT MODULATORY FACTOR"/>
    <property type="match status" value="1"/>
</dbReference>
<keyword evidence="8" id="KW-1185">Reference proteome</keyword>
<sequence length="874" mass="97410">MSGPPKSRWGSLLSGAVAGLESRLDTILADDDQASAKARAAEAATKQQDATETQKLQVEQGPPRTASRSRPNSRLQDRLAKAVTKGTDRPDSRASSELPSRPESPAVRSPGITADTGRTSIDSRVSELAPEAAADGRDEGSKADASKFDASPRPSTDSPLASPPATSVVSDQPASFAMPSMPIPSILTPQTSSPRQSIDSSRSRPSIDFSASGDLDIPTPRSPGTADAELSSLRKTHEETLSDHREELNSHLERIDALQSKLTYLSQQLASSAKTALTDEDATPADKKLAEKDAQISALMEEGQKLSRTEMKHMTTIKKMRMKAQETDKEIAILKQRLSKAERSIGDQTERAKRAEAAEKSAQDKLKIVGRIEKDLEIIRSEREEAGLTIAELRRQLNDALNRVEDAEKRIQTGALEAEKRVTASLKEDMENIRIEKKLAEDRGRRDLQDAKEDAARQQERAKVAELELRGEIANLETKLELLRSRSEEVSSSATGDTQAKLLRQIETLQTQYALASENWQGIESTLTSRVAALEKDRDETAKRESDIRRKARDVNSKARKLEDELESINDRARSLDQDLTEQRTSAQKLQARLTQAESAAQDMRADLEREKKIWEAEFQQRLEEERNKWRMEMPMQAQSQENYLRANSPSASNRRHSPDPLGLHGRRAGVMPRSISAGMENPLSPLDRMLDDRRPSSSRQKSSRTPEMGTPQRQDSFPASFSTFNGASASNTPSINMFDHDEGYENGSPHRTINDMISVSTVGAGPSVQLVERMSAAVRRLESEKAMSKEEMARLVAQRDEAREEVVALMREIEEKRAQDQRVDKLEKELREMDQRYQTTLEMLGEKSERVDELEGDVADLKKIYRDLVETMK</sequence>
<dbReference type="OrthoDB" id="74178at2759"/>
<evidence type="ECO:0000256" key="3">
    <source>
        <dbReference type="ARBA" id="ARBA00023054"/>
    </source>
</evidence>
<dbReference type="EMBL" id="MU001932">
    <property type="protein sequence ID" value="KAF2793322.1"/>
    <property type="molecule type" value="Genomic_DNA"/>
</dbReference>
<feature type="coiled-coil region" evidence="4">
    <location>
        <begin position="772"/>
        <end position="872"/>
    </location>
</feature>
<feature type="compositionally biased region" description="Polar residues" evidence="5">
    <location>
        <begin position="637"/>
        <end position="653"/>
    </location>
</feature>
<organism evidence="7 8">
    <name type="scientific">Melanomma pulvis-pyrius CBS 109.77</name>
    <dbReference type="NCBI Taxonomy" id="1314802"/>
    <lineage>
        <taxon>Eukaryota</taxon>
        <taxon>Fungi</taxon>
        <taxon>Dikarya</taxon>
        <taxon>Ascomycota</taxon>
        <taxon>Pezizomycotina</taxon>
        <taxon>Dothideomycetes</taxon>
        <taxon>Pleosporomycetidae</taxon>
        <taxon>Pleosporales</taxon>
        <taxon>Melanommataceae</taxon>
        <taxon>Melanomma</taxon>
    </lineage>
</organism>
<feature type="compositionally biased region" description="Polar residues" evidence="5">
    <location>
        <begin position="153"/>
        <end position="173"/>
    </location>
</feature>
<feature type="compositionally biased region" description="Low complexity" evidence="5">
    <location>
        <begin position="192"/>
        <end position="212"/>
    </location>
</feature>
<feature type="compositionally biased region" description="Polar residues" evidence="5">
    <location>
        <begin position="712"/>
        <end position="736"/>
    </location>
</feature>
<dbReference type="GO" id="GO:0005783">
    <property type="term" value="C:endoplasmic reticulum"/>
    <property type="evidence" value="ECO:0007669"/>
    <property type="project" value="TreeGrafter"/>
</dbReference>
<dbReference type="InterPro" id="IPR022091">
    <property type="entry name" value="TMF_TATA-bd"/>
</dbReference>
<feature type="domain" description="TATA element modulatory factor 1 TATA binding" evidence="6">
    <location>
        <begin position="759"/>
        <end position="873"/>
    </location>
</feature>
<dbReference type="PANTHER" id="PTHR46515">
    <property type="entry name" value="TATA ELEMENT MODULATORY FACTOR TMF1"/>
    <property type="match status" value="1"/>
</dbReference>
<proteinExistence type="predicted"/>
<evidence type="ECO:0000313" key="7">
    <source>
        <dbReference type="EMBL" id="KAF2793322.1"/>
    </source>
</evidence>
<evidence type="ECO:0000259" key="6">
    <source>
        <dbReference type="Pfam" id="PF12325"/>
    </source>
</evidence>
<gene>
    <name evidence="7" type="ORF">K505DRAFT_375398</name>
</gene>
<feature type="compositionally biased region" description="Low complexity" evidence="5">
    <location>
        <begin position="35"/>
        <end position="55"/>
    </location>
</feature>
<dbReference type="GO" id="GO:0005794">
    <property type="term" value="C:Golgi apparatus"/>
    <property type="evidence" value="ECO:0007669"/>
    <property type="project" value="UniProtKB-SubCell"/>
</dbReference>
<keyword evidence="2" id="KW-0333">Golgi apparatus</keyword>
<evidence type="ECO:0000256" key="2">
    <source>
        <dbReference type="ARBA" id="ARBA00023034"/>
    </source>
</evidence>
<dbReference type="Proteomes" id="UP000799757">
    <property type="component" value="Unassembled WGS sequence"/>
</dbReference>
<dbReference type="InterPro" id="IPR022092">
    <property type="entry name" value="TMF_DNA-bd"/>
</dbReference>
<dbReference type="InterPro" id="IPR052602">
    <property type="entry name" value="Growth_transcription_reg"/>
</dbReference>
<protein>
    <recommendedName>
        <fullName evidence="6">TATA element modulatory factor 1 TATA binding domain-containing protein</fullName>
    </recommendedName>
</protein>
<accession>A0A6A6XA68</accession>
<feature type="coiled-coil region" evidence="4">
    <location>
        <begin position="317"/>
        <end position="519"/>
    </location>
</feature>
<reference evidence="7" key="1">
    <citation type="journal article" date="2020" name="Stud. Mycol.">
        <title>101 Dothideomycetes genomes: a test case for predicting lifestyles and emergence of pathogens.</title>
        <authorList>
            <person name="Haridas S."/>
            <person name="Albert R."/>
            <person name="Binder M."/>
            <person name="Bloem J."/>
            <person name="Labutti K."/>
            <person name="Salamov A."/>
            <person name="Andreopoulos B."/>
            <person name="Baker S."/>
            <person name="Barry K."/>
            <person name="Bills G."/>
            <person name="Bluhm B."/>
            <person name="Cannon C."/>
            <person name="Castanera R."/>
            <person name="Culley D."/>
            <person name="Daum C."/>
            <person name="Ezra D."/>
            <person name="Gonzalez J."/>
            <person name="Henrissat B."/>
            <person name="Kuo A."/>
            <person name="Liang C."/>
            <person name="Lipzen A."/>
            <person name="Lutzoni F."/>
            <person name="Magnuson J."/>
            <person name="Mondo S."/>
            <person name="Nolan M."/>
            <person name="Ohm R."/>
            <person name="Pangilinan J."/>
            <person name="Park H.-J."/>
            <person name="Ramirez L."/>
            <person name="Alfaro M."/>
            <person name="Sun H."/>
            <person name="Tritt A."/>
            <person name="Yoshinaga Y."/>
            <person name="Zwiers L.-H."/>
            <person name="Turgeon B."/>
            <person name="Goodwin S."/>
            <person name="Spatafora J."/>
            <person name="Crous P."/>
            <person name="Grigoriev I."/>
        </authorList>
    </citation>
    <scope>NUCLEOTIDE SEQUENCE</scope>
    <source>
        <strain evidence="7">CBS 109.77</strain>
    </source>
</reference>
<feature type="region of interest" description="Disordered" evidence="5">
    <location>
        <begin position="34"/>
        <end position="248"/>
    </location>
</feature>
<feature type="compositionally biased region" description="Basic and acidic residues" evidence="5">
    <location>
        <begin position="284"/>
        <end position="294"/>
    </location>
</feature>
<dbReference type="Pfam" id="PF12329">
    <property type="entry name" value="TMF_DNA_bd"/>
    <property type="match status" value="1"/>
</dbReference>
<dbReference type="Pfam" id="PF12325">
    <property type="entry name" value="TMF_TATA_bd"/>
    <property type="match status" value="1"/>
</dbReference>
<keyword evidence="3 4" id="KW-0175">Coiled coil</keyword>
<dbReference type="AlphaFoldDB" id="A0A6A6XA68"/>
<feature type="compositionally biased region" description="Basic and acidic residues" evidence="5">
    <location>
        <begin position="235"/>
        <end position="248"/>
    </location>
</feature>
<feature type="compositionally biased region" description="Basic and acidic residues" evidence="5">
    <location>
        <begin position="134"/>
        <end position="147"/>
    </location>
</feature>